<dbReference type="PROSITE" id="PS51257">
    <property type="entry name" value="PROKAR_LIPOPROTEIN"/>
    <property type="match status" value="1"/>
</dbReference>
<sequence>MSKKVIILLLSCLFFVGCSTKISYFFLDWAIEWEVEEYVELTSDQQDKFDVIIESFLVWHRQQELPRYRDQLSLLSTLTNQQTMTPELWLNQVSMAKAHWHRIFDFVMPDLLPIMASLSDEQVNQALVQLKKEQQELIEEYAGKDQAELIKDSDKRITKQLSEWTGDATYEQKSIIHQANTERLATLDMWLEYRHEWLSQFEQALKRRQQTDYFTQQMKLLMISPDELKSKVYRDNVDKNTRKFGSMLIALNKTFSQKQRKHFDKKLTELVKDLTELHLDK</sequence>
<name>A0A106BZG3_SHEFR</name>
<keyword evidence="1" id="KW-0175">Coiled coil</keyword>
<evidence type="ECO:0000313" key="2">
    <source>
        <dbReference type="EMBL" id="KVX01440.1"/>
    </source>
</evidence>
<dbReference type="PIRSF" id="PIRSF028200">
    <property type="entry name" value="UCP028200"/>
    <property type="match status" value="1"/>
</dbReference>
<gene>
    <name evidence="2" type="ORF">AWJ07_17580</name>
</gene>
<dbReference type="Pfam" id="PF19795">
    <property type="entry name" value="DUF6279"/>
    <property type="match status" value="1"/>
</dbReference>
<comment type="caution">
    <text evidence="2">The sequence shown here is derived from an EMBL/GenBank/DDBJ whole genome shotgun (WGS) entry which is preliminary data.</text>
</comment>
<dbReference type="RefSeq" id="WP_059746207.1">
    <property type="nucleotide sequence ID" value="NZ_LRDC01000023.1"/>
</dbReference>
<dbReference type="AlphaFoldDB" id="A0A106BZG3"/>
<feature type="coiled-coil region" evidence="1">
    <location>
        <begin position="120"/>
        <end position="147"/>
    </location>
</feature>
<evidence type="ECO:0000313" key="3">
    <source>
        <dbReference type="Proteomes" id="UP000055702"/>
    </source>
</evidence>
<dbReference type="Proteomes" id="UP000055702">
    <property type="component" value="Unassembled WGS sequence"/>
</dbReference>
<proteinExistence type="predicted"/>
<dbReference type="EMBL" id="LRDC01000023">
    <property type="protein sequence ID" value="KVX01440.1"/>
    <property type="molecule type" value="Genomic_DNA"/>
</dbReference>
<organism evidence="2">
    <name type="scientific">Shewanella frigidimarina</name>
    <dbReference type="NCBI Taxonomy" id="56812"/>
    <lineage>
        <taxon>Bacteria</taxon>
        <taxon>Pseudomonadati</taxon>
        <taxon>Pseudomonadota</taxon>
        <taxon>Gammaproteobacteria</taxon>
        <taxon>Alteromonadales</taxon>
        <taxon>Shewanellaceae</taxon>
        <taxon>Shewanella</taxon>
    </lineage>
</organism>
<evidence type="ECO:0008006" key="4">
    <source>
        <dbReference type="Google" id="ProtNLM"/>
    </source>
</evidence>
<evidence type="ECO:0000256" key="1">
    <source>
        <dbReference type="SAM" id="Coils"/>
    </source>
</evidence>
<reference evidence="2 3" key="1">
    <citation type="submission" date="2016-01" db="EMBL/GenBank/DDBJ databases">
        <title>Draft genome of the antarctic isolate Shewanella frigidimarina Ag06-30.</title>
        <authorList>
            <person name="Parmeciano Di Noto G."/>
            <person name="Vazquez S."/>
            <person name="Mac Cormack W."/>
            <person name="Iriarte A."/>
            <person name="Quiroga C."/>
        </authorList>
    </citation>
    <scope>NUCLEOTIDE SEQUENCE [LARGE SCALE GENOMIC DNA]</scope>
    <source>
        <strain evidence="2 3">Ag06-30</strain>
    </source>
</reference>
<protein>
    <recommendedName>
        <fullName evidence="4">Lipoprotein</fullName>
    </recommendedName>
</protein>
<accession>A0A106BZG3</accession>
<dbReference type="InterPro" id="IPR016875">
    <property type="entry name" value="UCP028200"/>
</dbReference>